<keyword evidence="8 18" id="KW-0752">Steroid biosynthesis</keyword>
<evidence type="ECO:0000256" key="15">
    <source>
        <dbReference type="ARBA" id="ARBA00023221"/>
    </source>
</evidence>
<evidence type="ECO:0000256" key="10">
    <source>
        <dbReference type="ARBA" id="ARBA00023002"/>
    </source>
</evidence>
<dbReference type="GO" id="GO:0047598">
    <property type="term" value="F:7-dehydrocholesterol reductase activity"/>
    <property type="evidence" value="ECO:0007669"/>
    <property type="project" value="UniProtKB-EC"/>
</dbReference>
<comment type="similarity">
    <text evidence="2 18">Belongs to the ERG4/ERG24 family.</text>
</comment>
<evidence type="ECO:0000256" key="14">
    <source>
        <dbReference type="ARBA" id="ARBA00023166"/>
    </source>
</evidence>
<comment type="subcellular location">
    <subcellularLocation>
        <location evidence="1">Membrane</location>
        <topology evidence="1">Multi-pass membrane protein</topology>
    </subcellularLocation>
</comment>
<organism evidence="19 20">
    <name type="scientific">Cordyceps javanica</name>
    <dbReference type="NCBI Taxonomy" id="43265"/>
    <lineage>
        <taxon>Eukaryota</taxon>
        <taxon>Fungi</taxon>
        <taxon>Dikarya</taxon>
        <taxon>Ascomycota</taxon>
        <taxon>Pezizomycotina</taxon>
        <taxon>Sordariomycetes</taxon>
        <taxon>Hypocreomycetidae</taxon>
        <taxon>Hypocreales</taxon>
        <taxon>Cordycipitaceae</taxon>
        <taxon>Cordyceps</taxon>
    </lineage>
</organism>
<dbReference type="OrthoDB" id="5326588at2759"/>
<keyword evidence="6" id="KW-0152">Cholesterol biosynthesis</keyword>
<dbReference type="GO" id="GO:0006695">
    <property type="term" value="P:cholesterol biosynthetic process"/>
    <property type="evidence" value="ECO:0007669"/>
    <property type="project" value="UniProtKB-KW"/>
</dbReference>
<evidence type="ECO:0000256" key="17">
    <source>
        <dbReference type="ARBA" id="ARBA00042688"/>
    </source>
</evidence>
<keyword evidence="13 18" id="KW-0472">Membrane</keyword>
<dbReference type="PANTHER" id="PTHR21257:SF38">
    <property type="entry name" value="7-DEHYDROCHOLESTEROL REDUCTASE"/>
    <property type="match status" value="1"/>
</dbReference>
<keyword evidence="14 18" id="KW-1207">Sterol metabolism</keyword>
<dbReference type="AlphaFoldDB" id="A0A545WEL0"/>
<keyword evidence="4" id="KW-0153">Cholesterol metabolism</keyword>
<evidence type="ECO:0000256" key="2">
    <source>
        <dbReference type="ARBA" id="ARBA00005402"/>
    </source>
</evidence>
<evidence type="ECO:0000313" key="20">
    <source>
        <dbReference type="Proteomes" id="UP000315783"/>
    </source>
</evidence>
<feature type="transmembrane region" description="Helical" evidence="18">
    <location>
        <begin position="130"/>
        <end position="148"/>
    </location>
</feature>
<feature type="transmembrane region" description="Helical" evidence="18">
    <location>
        <begin position="100"/>
        <end position="118"/>
    </location>
</feature>
<evidence type="ECO:0000256" key="5">
    <source>
        <dbReference type="ARBA" id="ARBA00022692"/>
    </source>
</evidence>
<sequence>MTADSNLVSGNFWYDLFNGGELHPRTGQLFDWKHFNASRSGGILLWTLIDLSFAVWQIQLHQTLTSTMIAAVLFRTIVVVDYFWYEHWFFDTLDGSHERFSFYSIYGFAVMMPLLWTLQTQYLAQHPVELPWPIMSIACLLFALGFILNHDTNGQRALSRRQAGNVTIWGKPARYVKAQYITADGKVHQTILLCSGKCKITRYPFQDIV</sequence>
<proteinExistence type="inferred from homology"/>
<keyword evidence="10 18" id="KW-0560">Oxidoreductase</keyword>
<evidence type="ECO:0000256" key="13">
    <source>
        <dbReference type="ARBA" id="ARBA00023136"/>
    </source>
</evidence>
<dbReference type="Proteomes" id="UP000315783">
    <property type="component" value="Unassembled WGS sequence"/>
</dbReference>
<dbReference type="GO" id="GO:0005789">
    <property type="term" value="C:endoplasmic reticulum membrane"/>
    <property type="evidence" value="ECO:0007669"/>
    <property type="project" value="TreeGrafter"/>
</dbReference>
<name>A0A545WEL0_9HYPO</name>
<keyword evidence="5 18" id="KW-0812">Transmembrane</keyword>
<comment type="caution">
    <text evidence="19">The sequence shown here is derived from an EMBL/GenBank/DDBJ whole genome shotgun (WGS) entry which is preliminary data.</text>
</comment>
<keyword evidence="7" id="KW-0521">NADP</keyword>
<dbReference type="EC" id="1.3.1.21" evidence="16"/>
<evidence type="ECO:0000256" key="18">
    <source>
        <dbReference type="RuleBase" id="RU369120"/>
    </source>
</evidence>
<keyword evidence="9 18" id="KW-1133">Transmembrane helix</keyword>
<keyword evidence="11 18" id="KW-0756">Sterol biosynthesis</keyword>
<evidence type="ECO:0000256" key="8">
    <source>
        <dbReference type="ARBA" id="ARBA00022955"/>
    </source>
</evidence>
<evidence type="ECO:0000256" key="9">
    <source>
        <dbReference type="ARBA" id="ARBA00022989"/>
    </source>
</evidence>
<feature type="transmembrane region" description="Helical" evidence="18">
    <location>
        <begin position="37"/>
        <end position="56"/>
    </location>
</feature>
<keyword evidence="3 18" id="KW-0444">Lipid biosynthesis</keyword>
<evidence type="ECO:0000256" key="16">
    <source>
        <dbReference type="ARBA" id="ARBA00038851"/>
    </source>
</evidence>
<evidence type="ECO:0000256" key="11">
    <source>
        <dbReference type="ARBA" id="ARBA00023011"/>
    </source>
</evidence>
<protein>
    <recommendedName>
        <fullName evidence="16">7-dehydrocholesterol reductase</fullName>
        <ecNumber evidence="16">1.3.1.21</ecNumber>
    </recommendedName>
    <alternativeName>
        <fullName evidence="17">Sterol Delta(7)-reductase</fullName>
    </alternativeName>
</protein>
<dbReference type="Pfam" id="PF01222">
    <property type="entry name" value="ERG4_ERG24"/>
    <property type="match status" value="1"/>
</dbReference>
<evidence type="ECO:0000256" key="7">
    <source>
        <dbReference type="ARBA" id="ARBA00022857"/>
    </source>
</evidence>
<keyword evidence="15 18" id="KW-0753">Steroid metabolism</keyword>
<evidence type="ECO:0000256" key="12">
    <source>
        <dbReference type="ARBA" id="ARBA00023098"/>
    </source>
</evidence>
<feature type="transmembrane region" description="Helical" evidence="18">
    <location>
        <begin position="68"/>
        <end position="85"/>
    </location>
</feature>
<evidence type="ECO:0000313" key="19">
    <source>
        <dbReference type="EMBL" id="TQW01264.1"/>
    </source>
</evidence>
<evidence type="ECO:0000256" key="4">
    <source>
        <dbReference type="ARBA" id="ARBA00022548"/>
    </source>
</evidence>
<dbReference type="InterPro" id="IPR001171">
    <property type="entry name" value="ERG24_DHCR-like"/>
</dbReference>
<dbReference type="GO" id="GO:0016132">
    <property type="term" value="P:brassinosteroid biosynthetic process"/>
    <property type="evidence" value="ECO:0007669"/>
    <property type="project" value="TreeGrafter"/>
</dbReference>
<evidence type="ECO:0000256" key="3">
    <source>
        <dbReference type="ARBA" id="ARBA00022516"/>
    </source>
</evidence>
<reference evidence="19 20" key="1">
    <citation type="journal article" date="2019" name="Appl. Microbiol. Biotechnol.">
        <title>Genome sequence of Isaria javanica and comparative genome analysis insights into family S53 peptidase evolution in fungal entomopathogens.</title>
        <authorList>
            <person name="Lin R."/>
            <person name="Zhang X."/>
            <person name="Xin B."/>
            <person name="Zou M."/>
            <person name="Gao Y."/>
            <person name="Qin F."/>
            <person name="Hu Q."/>
            <person name="Xie B."/>
            <person name="Cheng X."/>
        </authorList>
    </citation>
    <scope>NUCLEOTIDE SEQUENCE [LARGE SCALE GENOMIC DNA]</scope>
    <source>
        <strain evidence="19 20">IJ1G</strain>
    </source>
</reference>
<accession>A0A545WEL0</accession>
<dbReference type="PANTHER" id="PTHR21257">
    <property type="entry name" value="DELTA(14)-STEROL REDUCTASE"/>
    <property type="match status" value="1"/>
</dbReference>
<evidence type="ECO:0000256" key="1">
    <source>
        <dbReference type="ARBA" id="ARBA00004141"/>
    </source>
</evidence>
<evidence type="ECO:0000256" key="6">
    <source>
        <dbReference type="ARBA" id="ARBA00022778"/>
    </source>
</evidence>
<dbReference type="STRING" id="43265.A0A545WEL0"/>
<keyword evidence="20" id="KW-1185">Reference proteome</keyword>
<gene>
    <name evidence="19" type="ORF">IF1G_01195</name>
</gene>
<dbReference type="EMBL" id="SPUK01000001">
    <property type="protein sequence ID" value="TQW01264.1"/>
    <property type="molecule type" value="Genomic_DNA"/>
</dbReference>
<comment type="caution">
    <text evidence="18">Lacks conserved residue(s) required for the propagation of feature annotation.</text>
</comment>
<keyword evidence="12 18" id="KW-0443">Lipid metabolism</keyword>